<dbReference type="AlphaFoldDB" id="A0A0F9E4Y6"/>
<dbReference type="CDD" id="cd05403">
    <property type="entry name" value="NT_KNTase_like"/>
    <property type="match status" value="1"/>
</dbReference>
<gene>
    <name evidence="11" type="ORF">LCGC14_2118650</name>
</gene>
<evidence type="ECO:0000256" key="5">
    <source>
        <dbReference type="ARBA" id="ARBA00022723"/>
    </source>
</evidence>
<feature type="domain" description="Polymerase nucleotidyl transferase" evidence="10">
    <location>
        <begin position="8"/>
        <end position="94"/>
    </location>
</feature>
<dbReference type="GO" id="GO:0005524">
    <property type="term" value="F:ATP binding"/>
    <property type="evidence" value="ECO:0007669"/>
    <property type="project" value="UniProtKB-KW"/>
</dbReference>
<keyword evidence="7" id="KW-0067">ATP-binding</keyword>
<comment type="caution">
    <text evidence="11">The sequence shown here is derived from an EMBL/GenBank/DDBJ whole genome shotgun (WGS) entry which is preliminary data.</text>
</comment>
<keyword evidence="4" id="KW-0548">Nucleotidyltransferase</keyword>
<keyword evidence="2" id="KW-1277">Toxin-antitoxin system</keyword>
<comment type="cofactor">
    <cofactor evidence="1">
        <name>Mg(2+)</name>
        <dbReference type="ChEBI" id="CHEBI:18420"/>
    </cofactor>
</comment>
<keyword evidence="5" id="KW-0479">Metal-binding</keyword>
<evidence type="ECO:0000256" key="4">
    <source>
        <dbReference type="ARBA" id="ARBA00022695"/>
    </source>
</evidence>
<evidence type="ECO:0000313" key="11">
    <source>
        <dbReference type="EMBL" id="KKL69068.1"/>
    </source>
</evidence>
<dbReference type="GO" id="GO:0046872">
    <property type="term" value="F:metal ion binding"/>
    <property type="evidence" value="ECO:0007669"/>
    <property type="project" value="UniProtKB-KW"/>
</dbReference>
<dbReference type="SUPFAM" id="SSF81301">
    <property type="entry name" value="Nucleotidyltransferase"/>
    <property type="match status" value="1"/>
</dbReference>
<keyword evidence="6" id="KW-0547">Nucleotide-binding</keyword>
<evidence type="ECO:0000256" key="6">
    <source>
        <dbReference type="ARBA" id="ARBA00022741"/>
    </source>
</evidence>
<evidence type="ECO:0000256" key="3">
    <source>
        <dbReference type="ARBA" id="ARBA00022679"/>
    </source>
</evidence>
<sequence length="94" mass="11330">MHIKEILKKNKTYIKTNYYVHEIGVFGSFIRSEQSKKSDIDILVEFEDGHKDFFNYMRLKYYLEDVFGKKVDLVMKKAIKPELKKRILSETEYV</sequence>
<keyword evidence="3" id="KW-0808">Transferase</keyword>
<dbReference type="GO" id="GO:0016779">
    <property type="term" value="F:nucleotidyltransferase activity"/>
    <property type="evidence" value="ECO:0007669"/>
    <property type="project" value="UniProtKB-KW"/>
</dbReference>
<keyword evidence="8" id="KW-0460">Magnesium</keyword>
<organism evidence="11">
    <name type="scientific">marine sediment metagenome</name>
    <dbReference type="NCBI Taxonomy" id="412755"/>
    <lineage>
        <taxon>unclassified sequences</taxon>
        <taxon>metagenomes</taxon>
        <taxon>ecological metagenomes</taxon>
    </lineage>
</organism>
<reference evidence="11" key="1">
    <citation type="journal article" date="2015" name="Nature">
        <title>Complex archaea that bridge the gap between prokaryotes and eukaryotes.</title>
        <authorList>
            <person name="Spang A."/>
            <person name="Saw J.H."/>
            <person name="Jorgensen S.L."/>
            <person name="Zaremba-Niedzwiedzka K."/>
            <person name="Martijn J."/>
            <person name="Lind A.E."/>
            <person name="van Eijk R."/>
            <person name="Schleper C."/>
            <person name="Guy L."/>
            <person name="Ettema T.J."/>
        </authorList>
    </citation>
    <scope>NUCLEOTIDE SEQUENCE</scope>
</reference>
<accession>A0A0F9E4Y6</accession>
<dbReference type="InterPro" id="IPR052038">
    <property type="entry name" value="Type-VII_TA_antitoxin"/>
</dbReference>
<dbReference type="PANTHER" id="PTHR33571:SF14">
    <property type="entry name" value="PROTEIN ADENYLYLTRANSFERASE MJ0435-RELATED"/>
    <property type="match status" value="1"/>
</dbReference>
<dbReference type="Pfam" id="PF01909">
    <property type="entry name" value="NTP_transf_2"/>
    <property type="match status" value="1"/>
</dbReference>
<evidence type="ECO:0000256" key="7">
    <source>
        <dbReference type="ARBA" id="ARBA00022840"/>
    </source>
</evidence>
<evidence type="ECO:0000256" key="8">
    <source>
        <dbReference type="ARBA" id="ARBA00022842"/>
    </source>
</evidence>
<evidence type="ECO:0000259" key="10">
    <source>
        <dbReference type="Pfam" id="PF01909"/>
    </source>
</evidence>
<evidence type="ECO:0000256" key="9">
    <source>
        <dbReference type="ARBA" id="ARBA00038276"/>
    </source>
</evidence>
<protein>
    <recommendedName>
        <fullName evidence="10">Polymerase nucleotidyl transferase domain-containing protein</fullName>
    </recommendedName>
</protein>
<dbReference type="Gene3D" id="3.30.460.10">
    <property type="entry name" value="Beta Polymerase, domain 2"/>
    <property type="match status" value="1"/>
</dbReference>
<dbReference type="PANTHER" id="PTHR33571">
    <property type="entry name" value="SSL8005 PROTEIN"/>
    <property type="match status" value="1"/>
</dbReference>
<dbReference type="EMBL" id="LAZR01026332">
    <property type="protein sequence ID" value="KKL69068.1"/>
    <property type="molecule type" value="Genomic_DNA"/>
</dbReference>
<proteinExistence type="inferred from homology"/>
<dbReference type="InterPro" id="IPR002934">
    <property type="entry name" value="Polymerase_NTP_transf_dom"/>
</dbReference>
<evidence type="ECO:0000256" key="1">
    <source>
        <dbReference type="ARBA" id="ARBA00001946"/>
    </source>
</evidence>
<evidence type="ECO:0000256" key="2">
    <source>
        <dbReference type="ARBA" id="ARBA00022649"/>
    </source>
</evidence>
<dbReference type="InterPro" id="IPR043519">
    <property type="entry name" value="NT_sf"/>
</dbReference>
<name>A0A0F9E4Y6_9ZZZZ</name>
<comment type="similarity">
    <text evidence="9">Belongs to the MntA antitoxin family.</text>
</comment>